<dbReference type="Proteomes" id="UP001515480">
    <property type="component" value="Unassembled WGS sequence"/>
</dbReference>
<dbReference type="InterPro" id="IPR013083">
    <property type="entry name" value="Znf_RING/FYVE/PHD"/>
</dbReference>
<organism evidence="1 2">
    <name type="scientific">Prymnesium parvum</name>
    <name type="common">Toxic golden alga</name>
    <dbReference type="NCBI Taxonomy" id="97485"/>
    <lineage>
        <taxon>Eukaryota</taxon>
        <taxon>Haptista</taxon>
        <taxon>Haptophyta</taxon>
        <taxon>Prymnesiophyceae</taxon>
        <taxon>Prymnesiales</taxon>
        <taxon>Prymnesiaceae</taxon>
        <taxon>Prymnesium</taxon>
    </lineage>
</organism>
<name>A0AB34ITM9_PRYPA</name>
<keyword evidence="2" id="KW-1185">Reference proteome</keyword>
<dbReference type="EMBL" id="JBGBPQ010000019">
    <property type="protein sequence ID" value="KAL1504764.1"/>
    <property type="molecule type" value="Genomic_DNA"/>
</dbReference>
<dbReference type="AlphaFoldDB" id="A0AB34ITM9"/>
<sequence length="164" mass="18187">MPRTRNAALDASIAALDREAVACRCFNVELCCDTSERRLRAHRRSHSGLTTRDLTCTICTEHGCIHTSGDSLLGCVIITSCGHPLHAVCAFEYVRHEYERRMLDHLPPLLDDLLGVQWANAWRTISCAEKAACMGLLFAPCPACRKEHAFAHFFAVCKHAPPSP</sequence>
<comment type="caution">
    <text evidence="1">The sequence shown here is derived from an EMBL/GenBank/DDBJ whole genome shotgun (WGS) entry which is preliminary data.</text>
</comment>
<proteinExistence type="predicted"/>
<evidence type="ECO:0008006" key="3">
    <source>
        <dbReference type="Google" id="ProtNLM"/>
    </source>
</evidence>
<reference evidence="1 2" key="1">
    <citation type="journal article" date="2024" name="Science">
        <title>Giant polyketide synthase enzymes in the biosynthesis of giant marine polyether toxins.</title>
        <authorList>
            <person name="Fallon T.R."/>
            <person name="Shende V.V."/>
            <person name="Wierzbicki I.H."/>
            <person name="Pendleton A.L."/>
            <person name="Watervoot N.F."/>
            <person name="Auber R.P."/>
            <person name="Gonzalez D.J."/>
            <person name="Wisecaver J.H."/>
            <person name="Moore B.S."/>
        </authorList>
    </citation>
    <scope>NUCLEOTIDE SEQUENCE [LARGE SCALE GENOMIC DNA]</scope>
    <source>
        <strain evidence="1 2">12B1</strain>
    </source>
</reference>
<evidence type="ECO:0000313" key="2">
    <source>
        <dbReference type="Proteomes" id="UP001515480"/>
    </source>
</evidence>
<gene>
    <name evidence="1" type="ORF">AB1Y20_008540</name>
</gene>
<accession>A0AB34ITM9</accession>
<dbReference type="Gene3D" id="3.30.40.10">
    <property type="entry name" value="Zinc/RING finger domain, C3HC4 (zinc finger)"/>
    <property type="match status" value="1"/>
</dbReference>
<evidence type="ECO:0000313" key="1">
    <source>
        <dbReference type="EMBL" id="KAL1504764.1"/>
    </source>
</evidence>
<protein>
    <recommendedName>
        <fullName evidence="3">RING-type domain-containing protein</fullName>
    </recommendedName>
</protein>